<sequence>MRIFKLGAKYEFNTEIRMNRPSGVLVDSKNIVGSLGTISNQEPSLLFLAVHGNKLIFRSITMQPHLFLVFVIPVIMVALIQPGLFHRVQYIAFYGASGCCEEPFANISSSANNILIPAGQNMIHLGFNGFLRSDLRPYRSQGVWRAEQCYNETTCAGQSLIANGSYSYCLAWETYDDSTEIHVTRYGDMFQLEERITFFSEANLEGTSFSVTPDTPFNEEARRVGSYFFTGPTSWQYKSSEAADGGTCLNATDEVYFYGWGHTVLLRADIQVGWVRHECNVSEDLTTTTTRTTTVSTTIVPTTTTNLCTTTTTAAPTTTMLTTSTQATTEIITTPEVVTTPMNSTTSLATTSTTPMTTTADPCPEGPGLDDFLHWAFTHFDEFIILNHLNPSPPIVPYNIDINTDLFQLSGNIRNSFVTGMSNALQIYEISSDLMVPQFQFSILFKHLELHGLFNLSGSLSSPLPMPASGAWSITDFDLKIDFALVGFAIEDGYINLERYESRKIVLTPNYSNSQFSMESLSLKNNDGASKNLDNDHALEALMHQISKSMEQAGSNPVLNWVMTYLKLLFDVTPLR</sequence>
<evidence type="ECO:0000313" key="2">
    <source>
        <dbReference type="EMBL" id="OXA49788.1"/>
    </source>
</evidence>
<accession>A0A226DXN4</accession>
<evidence type="ECO:0000313" key="3">
    <source>
        <dbReference type="Proteomes" id="UP000198287"/>
    </source>
</evidence>
<organism evidence="2 3">
    <name type="scientific">Folsomia candida</name>
    <name type="common">Springtail</name>
    <dbReference type="NCBI Taxonomy" id="158441"/>
    <lineage>
        <taxon>Eukaryota</taxon>
        <taxon>Metazoa</taxon>
        <taxon>Ecdysozoa</taxon>
        <taxon>Arthropoda</taxon>
        <taxon>Hexapoda</taxon>
        <taxon>Collembola</taxon>
        <taxon>Entomobryomorpha</taxon>
        <taxon>Isotomoidea</taxon>
        <taxon>Isotomidae</taxon>
        <taxon>Proisotominae</taxon>
        <taxon>Folsomia</taxon>
    </lineage>
</organism>
<gene>
    <name evidence="2" type="ORF">Fcan01_15729</name>
</gene>
<feature type="transmembrane region" description="Helical" evidence="1">
    <location>
        <begin position="66"/>
        <end position="85"/>
    </location>
</feature>
<dbReference type="STRING" id="158441.A0A226DXN4"/>
<protein>
    <submittedName>
        <fullName evidence="2">Uncharacterized protein</fullName>
    </submittedName>
</protein>
<keyword evidence="1" id="KW-1133">Transmembrane helix</keyword>
<dbReference type="InterPro" id="IPR010562">
    <property type="entry name" value="Haemolymph_juvenile_hormone-bd"/>
</dbReference>
<proteinExistence type="predicted"/>
<dbReference type="Pfam" id="PF06585">
    <property type="entry name" value="JHBP"/>
    <property type="match status" value="1"/>
</dbReference>
<name>A0A226DXN4_FOLCA</name>
<keyword evidence="1" id="KW-0812">Transmembrane</keyword>
<evidence type="ECO:0000256" key="1">
    <source>
        <dbReference type="SAM" id="Phobius"/>
    </source>
</evidence>
<dbReference type="Proteomes" id="UP000198287">
    <property type="component" value="Unassembled WGS sequence"/>
</dbReference>
<keyword evidence="1" id="KW-0472">Membrane</keyword>
<comment type="caution">
    <text evidence="2">The sequence shown here is derived from an EMBL/GenBank/DDBJ whole genome shotgun (WGS) entry which is preliminary data.</text>
</comment>
<reference evidence="2 3" key="1">
    <citation type="submission" date="2015-12" db="EMBL/GenBank/DDBJ databases">
        <title>The genome of Folsomia candida.</title>
        <authorList>
            <person name="Faddeeva A."/>
            <person name="Derks M.F."/>
            <person name="Anvar Y."/>
            <person name="Smit S."/>
            <person name="Van Straalen N."/>
            <person name="Roelofs D."/>
        </authorList>
    </citation>
    <scope>NUCLEOTIDE SEQUENCE [LARGE SCALE GENOMIC DNA]</scope>
    <source>
        <strain evidence="2 3">VU population</strain>
        <tissue evidence="2">Whole body</tissue>
    </source>
</reference>
<keyword evidence="3" id="KW-1185">Reference proteome</keyword>
<dbReference type="AlphaFoldDB" id="A0A226DXN4"/>
<dbReference type="EMBL" id="LNIX01000010">
    <property type="protein sequence ID" value="OXA49788.1"/>
    <property type="molecule type" value="Genomic_DNA"/>
</dbReference>